<organism evidence="4 5">
    <name type="scientific">Bacillus seohaeanensis</name>
    <dbReference type="NCBI Taxonomy" id="284580"/>
    <lineage>
        <taxon>Bacteria</taxon>
        <taxon>Bacillati</taxon>
        <taxon>Bacillota</taxon>
        <taxon>Bacilli</taxon>
        <taxon>Bacillales</taxon>
        <taxon>Bacillaceae</taxon>
        <taxon>Bacillus</taxon>
    </lineage>
</organism>
<dbReference type="InterPro" id="IPR001910">
    <property type="entry name" value="Inosine/uridine_hydrolase_dom"/>
</dbReference>
<dbReference type="PANTHER" id="PTHR12304:SF4">
    <property type="entry name" value="URIDINE NUCLEOSIDASE"/>
    <property type="match status" value="1"/>
</dbReference>
<sequence>MKKILLFADPGIDDSIAIIYALLNPEIEVVGIVSSYGNVDKKQATENVAYLLELANKTDIPIIGGTTRPFSGEIPTFYPEIHGPEGLGPIVPPENIAGELLNFTEIFNIIDQNPGLTIVDVGRNTSLATAVILSDDLSEKVKEFYIMGGAFLVPGNVTPYAEANFYGDPVASSLVFDSLKNITVIPLNVSNNSIVTKQHVATIQESTQNPLIDILDEVMDYYINAYKKLIPGLVGAPLHDVVTLSLLANPDMGRFIYRDVQIQQTGKTKGVSIADLRVKPEDTDKNVRIYLELDYPLFLEDFIRVMSTKIPTE</sequence>
<evidence type="ECO:0000256" key="1">
    <source>
        <dbReference type="ARBA" id="ARBA00022801"/>
    </source>
</evidence>
<dbReference type="Gene3D" id="3.90.245.10">
    <property type="entry name" value="Ribonucleoside hydrolase-like"/>
    <property type="match status" value="1"/>
</dbReference>
<dbReference type="InterPro" id="IPR023186">
    <property type="entry name" value="IUNH"/>
</dbReference>
<dbReference type="SUPFAM" id="SSF53590">
    <property type="entry name" value="Nucleoside hydrolase"/>
    <property type="match status" value="1"/>
</dbReference>
<evidence type="ECO:0000313" key="5">
    <source>
        <dbReference type="Proteomes" id="UP001597506"/>
    </source>
</evidence>
<keyword evidence="1 4" id="KW-0378">Hydrolase</keyword>
<gene>
    <name evidence="4" type="ORF">ACFSUL_20320</name>
</gene>
<dbReference type="InterPro" id="IPR036452">
    <property type="entry name" value="Ribo_hydro-like"/>
</dbReference>
<dbReference type="PANTHER" id="PTHR12304">
    <property type="entry name" value="INOSINE-URIDINE PREFERRING NUCLEOSIDE HYDROLASE"/>
    <property type="match status" value="1"/>
</dbReference>
<name>A0ABW5RWI7_9BACI</name>
<evidence type="ECO:0000256" key="2">
    <source>
        <dbReference type="ARBA" id="ARBA00023295"/>
    </source>
</evidence>
<evidence type="ECO:0000313" key="4">
    <source>
        <dbReference type="EMBL" id="MFD2683081.1"/>
    </source>
</evidence>
<keyword evidence="5" id="KW-1185">Reference proteome</keyword>
<dbReference type="CDD" id="cd00455">
    <property type="entry name" value="nuc_hydro"/>
    <property type="match status" value="1"/>
</dbReference>
<comment type="caution">
    <text evidence="4">The sequence shown here is derived from an EMBL/GenBank/DDBJ whole genome shotgun (WGS) entry which is preliminary data.</text>
</comment>
<dbReference type="GO" id="GO:0016798">
    <property type="term" value="F:hydrolase activity, acting on glycosyl bonds"/>
    <property type="evidence" value="ECO:0007669"/>
    <property type="project" value="UniProtKB-KW"/>
</dbReference>
<proteinExistence type="predicted"/>
<dbReference type="EMBL" id="JBHUMF010000034">
    <property type="protein sequence ID" value="MFD2683081.1"/>
    <property type="molecule type" value="Genomic_DNA"/>
</dbReference>
<dbReference type="Proteomes" id="UP001597506">
    <property type="component" value="Unassembled WGS sequence"/>
</dbReference>
<protein>
    <submittedName>
        <fullName evidence="4">Nucleoside hydrolase</fullName>
        <ecNumber evidence="4">3.2.2.-</ecNumber>
    </submittedName>
</protein>
<dbReference type="EC" id="3.2.2.-" evidence="4"/>
<accession>A0ABW5RWI7</accession>
<reference evidence="5" key="1">
    <citation type="journal article" date="2019" name="Int. J. Syst. Evol. Microbiol.">
        <title>The Global Catalogue of Microorganisms (GCM) 10K type strain sequencing project: providing services to taxonomists for standard genome sequencing and annotation.</title>
        <authorList>
            <consortium name="The Broad Institute Genomics Platform"/>
            <consortium name="The Broad Institute Genome Sequencing Center for Infectious Disease"/>
            <person name="Wu L."/>
            <person name="Ma J."/>
        </authorList>
    </citation>
    <scope>NUCLEOTIDE SEQUENCE [LARGE SCALE GENOMIC DNA]</scope>
    <source>
        <strain evidence="5">KCTC 3913</strain>
    </source>
</reference>
<dbReference type="RefSeq" id="WP_377938048.1">
    <property type="nucleotide sequence ID" value="NZ_JBHUMF010000034.1"/>
</dbReference>
<dbReference type="Pfam" id="PF01156">
    <property type="entry name" value="IU_nuc_hydro"/>
    <property type="match status" value="1"/>
</dbReference>
<feature type="domain" description="Inosine/uridine-preferring nucleoside hydrolase" evidence="3">
    <location>
        <begin position="4"/>
        <end position="299"/>
    </location>
</feature>
<evidence type="ECO:0000259" key="3">
    <source>
        <dbReference type="Pfam" id="PF01156"/>
    </source>
</evidence>
<keyword evidence="2 4" id="KW-0326">Glycosidase</keyword>